<dbReference type="InterPro" id="IPR016032">
    <property type="entry name" value="Sig_transdc_resp-reg_C-effctor"/>
</dbReference>
<feature type="domain" description="HTH luxR-type" evidence="1">
    <location>
        <begin position="62"/>
        <end position="96"/>
    </location>
</feature>
<dbReference type="Proteomes" id="UP001501523">
    <property type="component" value="Unassembled WGS sequence"/>
</dbReference>
<evidence type="ECO:0000313" key="2">
    <source>
        <dbReference type="EMBL" id="GAA0718987.1"/>
    </source>
</evidence>
<evidence type="ECO:0000313" key="3">
    <source>
        <dbReference type="Proteomes" id="UP001501523"/>
    </source>
</evidence>
<name>A0ABN1IQ47_9GAMM</name>
<proteinExistence type="predicted"/>
<dbReference type="InterPro" id="IPR036388">
    <property type="entry name" value="WH-like_DNA-bd_sf"/>
</dbReference>
<sequence>MCAGETAAGAGASRGTSTVCTRATTSADQCFAYRDRVFRERVSTSARSTSCGCWPAAIPIGEIGQAIHVTEGTVKNYLMHIFDKLGTRDRTRAVLKAITLKVI</sequence>
<comment type="caution">
    <text evidence="2">The sequence shown here is derived from an EMBL/GenBank/DDBJ whole genome shotgun (WGS) entry which is preliminary data.</text>
</comment>
<reference evidence="2 3" key="1">
    <citation type="journal article" date="2019" name="Int. J. Syst. Evol. Microbiol.">
        <title>The Global Catalogue of Microorganisms (GCM) 10K type strain sequencing project: providing services to taxonomists for standard genome sequencing and annotation.</title>
        <authorList>
            <consortium name="The Broad Institute Genomics Platform"/>
            <consortium name="The Broad Institute Genome Sequencing Center for Infectious Disease"/>
            <person name="Wu L."/>
            <person name="Ma J."/>
        </authorList>
    </citation>
    <scope>NUCLEOTIDE SEQUENCE [LARGE SCALE GENOMIC DNA]</scope>
    <source>
        <strain evidence="2 3">JCM 15421</strain>
    </source>
</reference>
<dbReference type="EMBL" id="BAAAEU010000023">
    <property type="protein sequence ID" value="GAA0718987.1"/>
    <property type="molecule type" value="Genomic_DNA"/>
</dbReference>
<gene>
    <name evidence="2" type="ORF">GCM10009105_27140</name>
</gene>
<protein>
    <recommendedName>
        <fullName evidence="1">HTH luxR-type domain-containing protein</fullName>
    </recommendedName>
</protein>
<keyword evidence="3" id="KW-1185">Reference proteome</keyword>
<dbReference type="Pfam" id="PF00196">
    <property type="entry name" value="GerE"/>
    <property type="match status" value="1"/>
</dbReference>
<dbReference type="SUPFAM" id="SSF46894">
    <property type="entry name" value="C-terminal effector domain of the bipartite response regulators"/>
    <property type="match status" value="1"/>
</dbReference>
<evidence type="ECO:0000259" key="1">
    <source>
        <dbReference type="Pfam" id="PF00196"/>
    </source>
</evidence>
<dbReference type="Gene3D" id="1.10.10.10">
    <property type="entry name" value="Winged helix-like DNA-binding domain superfamily/Winged helix DNA-binding domain"/>
    <property type="match status" value="1"/>
</dbReference>
<dbReference type="InterPro" id="IPR000792">
    <property type="entry name" value="Tscrpt_reg_LuxR_C"/>
</dbReference>
<organism evidence="2 3">
    <name type="scientific">Dokdonella soli</name>
    <dbReference type="NCBI Taxonomy" id="529810"/>
    <lineage>
        <taxon>Bacteria</taxon>
        <taxon>Pseudomonadati</taxon>
        <taxon>Pseudomonadota</taxon>
        <taxon>Gammaproteobacteria</taxon>
        <taxon>Lysobacterales</taxon>
        <taxon>Rhodanobacteraceae</taxon>
        <taxon>Dokdonella</taxon>
    </lineage>
</organism>
<accession>A0ABN1IQ47</accession>